<dbReference type="PANTHER" id="PTHR43798">
    <property type="entry name" value="MONOACYLGLYCEROL LIPASE"/>
    <property type="match status" value="1"/>
</dbReference>
<accession>A0ABT8T5W8</accession>
<dbReference type="SUPFAM" id="SSF53474">
    <property type="entry name" value="alpha/beta-Hydrolases"/>
    <property type="match status" value="1"/>
</dbReference>
<dbReference type="Pfam" id="PF12146">
    <property type="entry name" value="Hydrolase_4"/>
    <property type="match status" value="1"/>
</dbReference>
<dbReference type="InterPro" id="IPR000073">
    <property type="entry name" value="AB_hydrolase_1"/>
</dbReference>
<protein>
    <submittedName>
        <fullName evidence="2">Alpha/beta hydrolase</fullName>
    </submittedName>
</protein>
<keyword evidence="2" id="KW-0378">Hydrolase</keyword>
<dbReference type="GO" id="GO:0016787">
    <property type="term" value="F:hydrolase activity"/>
    <property type="evidence" value="ECO:0007669"/>
    <property type="project" value="UniProtKB-KW"/>
</dbReference>
<dbReference type="InterPro" id="IPR050266">
    <property type="entry name" value="AB_hydrolase_sf"/>
</dbReference>
<dbReference type="PRINTS" id="PR00111">
    <property type="entry name" value="ABHYDROLASE"/>
</dbReference>
<name>A0ABT8T5W8_9HYPH</name>
<proteinExistence type="predicted"/>
<keyword evidence="3" id="KW-1185">Reference proteome</keyword>
<evidence type="ECO:0000259" key="1">
    <source>
        <dbReference type="Pfam" id="PF12146"/>
    </source>
</evidence>
<dbReference type="EMBL" id="JAUKWQ010000015">
    <property type="protein sequence ID" value="MDO1585413.1"/>
    <property type="molecule type" value="Genomic_DNA"/>
</dbReference>
<reference evidence="2" key="1">
    <citation type="journal article" date="2015" name="Int. J. Syst. Evol. Microbiol.">
        <title>Rhizobium oryzicola sp. nov., potential plant-growth-promoting endophytic bacteria isolated from rice roots.</title>
        <authorList>
            <person name="Zhang X.X."/>
            <person name="Gao J.S."/>
            <person name="Cao Y.H."/>
            <person name="Sheirdil R.A."/>
            <person name="Wang X.C."/>
            <person name="Zhang L."/>
        </authorList>
    </citation>
    <scope>NUCLEOTIDE SEQUENCE</scope>
    <source>
        <strain evidence="2">05753</strain>
    </source>
</reference>
<dbReference type="Gene3D" id="3.40.50.1820">
    <property type="entry name" value="alpha/beta hydrolase"/>
    <property type="match status" value="1"/>
</dbReference>
<sequence length="230" mass="25146">MALLMIPGYMLDAELWLEVEPALAHYGPIVHADLAQDNSITAMARRAIASAPSEFILIGFSMGGYVAREIARQVPERVKGLILIATSARGDSDIQVNRRAPVTHQNAPEAFKGLSRAAINSSLHPNNADRDDLISSIQAMNLRIGYAAFERQSLLVRHDERGELGTIKCPCLIIAGEQDRLRSRAEAIELHQGLAKSTFAVIEGAGHMVPLEAPRLLTKTILDWLSKLSH</sequence>
<gene>
    <name evidence="2" type="ORF">Q2T52_25250</name>
</gene>
<dbReference type="Proteomes" id="UP001169006">
    <property type="component" value="Unassembled WGS sequence"/>
</dbReference>
<feature type="domain" description="Serine aminopeptidase S33" evidence="1">
    <location>
        <begin position="53"/>
        <end position="212"/>
    </location>
</feature>
<evidence type="ECO:0000313" key="3">
    <source>
        <dbReference type="Proteomes" id="UP001169006"/>
    </source>
</evidence>
<organism evidence="2 3">
    <name type="scientific">Rhizobium oryzicola</name>
    <dbReference type="NCBI Taxonomy" id="1232668"/>
    <lineage>
        <taxon>Bacteria</taxon>
        <taxon>Pseudomonadati</taxon>
        <taxon>Pseudomonadota</taxon>
        <taxon>Alphaproteobacteria</taxon>
        <taxon>Hyphomicrobiales</taxon>
        <taxon>Rhizobiaceae</taxon>
        <taxon>Rhizobium/Agrobacterium group</taxon>
        <taxon>Rhizobium</taxon>
    </lineage>
</organism>
<evidence type="ECO:0000313" key="2">
    <source>
        <dbReference type="EMBL" id="MDO1585413.1"/>
    </source>
</evidence>
<dbReference type="InterPro" id="IPR029058">
    <property type="entry name" value="AB_hydrolase_fold"/>
</dbReference>
<dbReference type="RefSeq" id="WP_302079698.1">
    <property type="nucleotide sequence ID" value="NZ_JAUKWQ010000015.1"/>
</dbReference>
<comment type="caution">
    <text evidence="2">The sequence shown here is derived from an EMBL/GenBank/DDBJ whole genome shotgun (WGS) entry which is preliminary data.</text>
</comment>
<reference evidence="2" key="2">
    <citation type="submission" date="2023-07" db="EMBL/GenBank/DDBJ databases">
        <authorList>
            <person name="Sun H."/>
        </authorList>
    </citation>
    <scope>NUCLEOTIDE SEQUENCE</scope>
    <source>
        <strain evidence="2">05753</strain>
    </source>
</reference>
<dbReference type="InterPro" id="IPR022742">
    <property type="entry name" value="Hydrolase_4"/>
</dbReference>